<dbReference type="EMBL" id="CP031320">
    <property type="protein sequence ID" value="AXK37688.1"/>
    <property type="molecule type" value="Genomic_DNA"/>
</dbReference>
<dbReference type="KEGG" id="sarm:DVA86_27150"/>
<keyword evidence="1" id="KW-0812">Transmembrane</keyword>
<feature type="transmembrane region" description="Helical" evidence="1">
    <location>
        <begin position="62"/>
        <end position="83"/>
    </location>
</feature>
<protein>
    <submittedName>
        <fullName evidence="2">Uncharacterized protein</fullName>
    </submittedName>
</protein>
<keyword evidence="1" id="KW-1133">Transmembrane helix</keyword>
<evidence type="ECO:0000313" key="3">
    <source>
        <dbReference type="Proteomes" id="UP000254425"/>
    </source>
</evidence>
<sequence>MDATMRTVLLCVTVVLQLGLSLGPLFTEEYRSRPLATGAFAALACVPAVCSWWVLRQRPLPAAVTAGGTAVVLAAAFCATAAVDPGRRFQAPDWSFGLVQWHLLLLLLDRIRLLVAVLAAHLTASMGTFLVAGPPDRAAIGAACTVAFGAVSVQAAVIVISRLLRRRSREALAVADEHDRLELRVLTARQWEQHQRTLFAGQLGTTLPLLAGLADGALDPRDEDTRRRCALAATQLRRLFAENDETPDPLVHEMTACVDVAERRGVNVSFAVSGAPVTVPAQVRRRLTGPVATALSAARGRARVSVLRTGEAVRIAVVTDTDTDTDSGPRPEAVTTADGRVEVVSDHYGDFLRLEALWRR</sequence>
<accession>A0A345Y1C2</accession>
<feature type="transmembrane region" description="Helical" evidence="1">
    <location>
        <begin position="138"/>
        <end position="160"/>
    </location>
</feature>
<dbReference type="AlphaFoldDB" id="A0A345Y1C2"/>
<feature type="transmembrane region" description="Helical" evidence="1">
    <location>
        <begin position="37"/>
        <end position="55"/>
    </location>
</feature>
<gene>
    <name evidence="2" type="ORF">DVA86_27150</name>
</gene>
<reference evidence="2 3" key="1">
    <citation type="submission" date="2018-07" db="EMBL/GenBank/DDBJ databases">
        <title>Draft genome of the type strain Streptomyces armeniacus ATCC 15676.</title>
        <authorList>
            <person name="Labana P."/>
            <person name="Gosse J.T."/>
            <person name="Boddy C.N."/>
        </authorList>
    </citation>
    <scope>NUCLEOTIDE SEQUENCE [LARGE SCALE GENOMIC DNA]</scope>
    <source>
        <strain evidence="2 3">ATCC 15676</strain>
    </source>
</reference>
<evidence type="ECO:0000256" key="1">
    <source>
        <dbReference type="SAM" id="Phobius"/>
    </source>
</evidence>
<evidence type="ECO:0000313" key="2">
    <source>
        <dbReference type="EMBL" id="AXK37688.1"/>
    </source>
</evidence>
<proteinExistence type="predicted"/>
<keyword evidence="1" id="KW-0472">Membrane</keyword>
<feature type="transmembrane region" description="Helical" evidence="1">
    <location>
        <begin position="113"/>
        <end position="132"/>
    </location>
</feature>
<organism evidence="2 3">
    <name type="scientific">Streptomyces armeniacus</name>
    <dbReference type="NCBI Taxonomy" id="83291"/>
    <lineage>
        <taxon>Bacteria</taxon>
        <taxon>Bacillati</taxon>
        <taxon>Actinomycetota</taxon>
        <taxon>Actinomycetes</taxon>
        <taxon>Kitasatosporales</taxon>
        <taxon>Streptomycetaceae</taxon>
        <taxon>Streptomyces</taxon>
    </lineage>
</organism>
<name>A0A345Y1C2_9ACTN</name>
<keyword evidence="3" id="KW-1185">Reference proteome</keyword>
<dbReference type="Proteomes" id="UP000254425">
    <property type="component" value="Chromosome"/>
</dbReference>